<gene>
    <name evidence="1" type="ORF">EUGRSUZ_A01016</name>
</gene>
<dbReference type="EMBL" id="KK198753">
    <property type="protein sequence ID" value="KCW88652.1"/>
    <property type="molecule type" value="Genomic_DNA"/>
</dbReference>
<dbReference type="Gramene" id="KCW88652">
    <property type="protein sequence ID" value="KCW88652"/>
    <property type="gene ID" value="EUGRSUZ_A01016"/>
</dbReference>
<protein>
    <submittedName>
        <fullName evidence="1">Uncharacterized protein</fullName>
    </submittedName>
</protein>
<dbReference type="InParanoid" id="A0A059DDJ4"/>
<sequence length="77" mass="8932">MRGTRSGMRGFACFTNPDAWIHPAFFPLFQFIMPSMVRVGNGTKLLLLWWVFRSGRSEVSFFGFRGSRRAESQRKVL</sequence>
<evidence type="ECO:0000313" key="1">
    <source>
        <dbReference type="EMBL" id="KCW88652.1"/>
    </source>
</evidence>
<proteinExistence type="predicted"/>
<name>A0A059DDJ4_EUCGR</name>
<accession>A0A059DDJ4</accession>
<dbReference type="AlphaFoldDB" id="A0A059DDJ4"/>
<reference evidence="1" key="1">
    <citation type="submission" date="2013-07" db="EMBL/GenBank/DDBJ databases">
        <title>The genome of Eucalyptus grandis.</title>
        <authorList>
            <person name="Schmutz J."/>
            <person name="Hayes R."/>
            <person name="Myburg A."/>
            <person name="Tuskan G."/>
            <person name="Grattapaglia D."/>
            <person name="Rokhsar D.S."/>
        </authorList>
    </citation>
    <scope>NUCLEOTIDE SEQUENCE</scope>
    <source>
        <tissue evidence="1">Leaf extractions</tissue>
    </source>
</reference>
<organism evidence="1">
    <name type="scientific">Eucalyptus grandis</name>
    <name type="common">Flooded gum</name>
    <dbReference type="NCBI Taxonomy" id="71139"/>
    <lineage>
        <taxon>Eukaryota</taxon>
        <taxon>Viridiplantae</taxon>
        <taxon>Streptophyta</taxon>
        <taxon>Embryophyta</taxon>
        <taxon>Tracheophyta</taxon>
        <taxon>Spermatophyta</taxon>
        <taxon>Magnoliopsida</taxon>
        <taxon>eudicotyledons</taxon>
        <taxon>Gunneridae</taxon>
        <taxon>Pentapetalae</taxon>
        <taxon>rosids</taxon>
        <taxon>malvids</taxon>
        <taxon>Myrtales</taxon>
        <taxon>Myrtaceae</taxon>
        <taxon>Myrtoideae</taxon>
        <taxon>Eucalypteae</taxon>
        <taxon>Eucalyptus</taxon>
    </lineage>
</organism>